<feature type="region of interest" description="Disordered" evidence="1">
    <location>
        <begin position="1"/>
        <end position="36"/>
    </location>
</feature>
<dbReference type="AlphaFoldDB" id="A0AA88D764"/>
<feature type="compositionally biased region" description="Basic and acidic residues" evidence="1">
    <location>
        <begin position="7"/>
        <end position="20"/>
    </location>
</feature>
<proteinExistence type="predicted"/>
<dbReference type="Proteomes" id="UP001187192">
    <property type="component" value="Unassembled WGS sequence"/>
</dbReference>
<evidence type="ECO:0000256" key="1">
    <source>
        <dbReference type="SAM" id="MobiDB-lite"/>
    </source>
</evidence>
<accession>A0AA88D764</accession>
<name>A0AA88D764_FICCA</name>
<gene>
    <name evidence="2" type="ORF">TIFTF001_017650</name>
</gene>
<keyword evidence="3" id="KW-1185">Reference proteome</keyword>
<dbReference type="EMBL" id="BTGU01000028">
    <property type="protein sequence ID" value="GMN48473.1"/>
    <property type="molecule type" value="Genomic_DNA"/>
</dbReference>
<reference evidence="2" key="1">
    <citation type="submission" date="2023-07" db="EMBL/GenBank/DDBJ databases">
        <title>draft genome sequence of fig (Ficus carica).</title>
        <authorList>
            <person name="Takahashi T."/>
            <person name="Nishimura K."/>
        </authorList>
    </citation>
    <scope>NUCLEOTIDE SEQUENCE</scope>
</reference>
<evidence type="ECO:0000313" key="2">
    <source>
        <dbReference type="EMBL" id="GMN48473.1"/>
    </source>
</evidence>
<evidence type="ECO:0000313" key="3">
    <source>
        <dbReference type="Proteomes" id="UP001187192"/>
    </source>
</evidence>
<organism evidence="2 3">
    <name type="scientific">Ficus carica</name>
    <name type="common">Common fig</name>
    <dbReference type="NCBI Taxonomy" id="3494"/>
    <lineage>
        <taxon>Eukaryota</taxon>
        <taxon>Viridiplantae</taxon>
        <taxon>Streptophyta</taxon>
        <taxon>Embryophyta</taxon>
        <taxon>Tracheophyta</taxon>
        <taxon>Spermatophyta</taxon>
        <taxon>Magnoliopsida</taxon>
        <taxon>eudicotyledons</taxon>
        <taxon>Gunneridae</taxon>
        <taxon>Pentapetalae</taxon>
        <taxon>rosids</taxon>
        <taxon>fabids</taxon>
        <taxon>Rosales</taxon>
        <taxon>Moraceae</taxon>
        <taxon>Ficeae</taxon>
        <taxon>Ficus</taxon>
    </lineage>
</organism>
<sequence length="74" mass="7735">MENTIKWPDRIKGKTKKLGDGGDGDDDGDGGISATDEEIRWSSSQAMSMAGMVAAGCSPPPMSEDCGVQYPLAL</sequence>
<comment type="caution">
    <text evidence="2">The sequence shown here is derived from an EMBL/GenBank/DDBJ whole genome shotgun (WGS) entry which is preliminary data.</text>
</comment>
<protein>
    <submittedName>
        <fullName evidence="2">Uncharacterized protein</fullName>
    </submittedName>
</protein>